<dbReference type="Proteomes" id="UP000799755">
    <property type="component" value="Unassembled WGS sequence"/>
</dbReference>
<proteinExistence type="predicted"/>
<dbReference type="EMBL" id="MU003525">
    <property type="protein sequence ID" value="KAF2466301.1"/>
    <property type="molecule type" value="Genomic_DNA"/>
</dbReference>
<feature type="non-terminal residue" evidence="1">
    <location>
        <position position="210"/>
    </location>
</feature>
<keyword evidence="2" id="KW-1185">Reference proteome</keyword>
<comment type="caution">
    <text evidence="1">The sequence shown here is derived from an EMBL/GenBank/DDBJ whole genome shotgun (WGS) entry which is preliminary data.</text>
</comment>
<name>A0ACB6QHE1_9PLEO</name>
<sequence length="210" mass="23845">EIRLMKLHPSQSNEVISCDLIHLSLEEASKLQYHALSYCWDDTNVPTIPGTCHPAILCNEYRKPVTLSLLLALARMRQSGCQYVWADQICINQSDNVEKEHQIALMHGIYTLASVVFVWLGEDTNTKSAARGIAMARKVAKSTEETQILTAPEKFLQMTSEVCAAYGIPDIKELPDYLEMMNLVRRPWFRRSWVVQEIALRPTRAVVHCG</sequence>
<organism evidence="1 2">
    <name type="scientific">Lindgomyces ingoldianus</name>
    <dbReference type="NCBI Taxonomy" id="673940"/>
    <lineage>
        <taxon>Eukaryota</taxon>
        <taxon>Fungi</taxon>
        <taxon>Dikarya</taxon>
        <taxon>Ascomycota</taxon>
        <taxon>Pezizomycotina</taxon>
        <taxon>Dothideomycetes</taxon>
        <taxon>Pleosporomycetidae</taxon>
        <taxon>Pleosporales</taxon>
        <taxon>Lindgomycetaceae</taxon>
        <taxon>Lindgomyces</taxon>
    </lineage>
</organism>
<protein>
    <submittedName>
        <fullName evidence="1">HET-domain-containing protein</fullName>
    </submittedName>
</protein>
<reference evidence="1" key="1">
    <citation type="journal article" date="2020" name="Stud. Mycol.">
        <title>101 Dothideomycetes genomes: a test case for predicting lifestyles and emergence of pathogens.</title>
        <authorList>
            <person name="Haridas S."/>
            <person name="Albert R."/>
            <person name="Binder M."/>
            <person name="Bloem J."/>
            <person name="Labutti K."/>
            <person name="Salamov A."/>
            <person name="Andreopoulos B."/>
            <person name="Baker S."/>
            <person name="Barry K."/>
            <person name="Bills G."/>
            <person name="Bluhm B."/>
            <person name="Cannon C."/>
            <person name="Castanera R."/>
            <person name="Culley D."/>
            <person name="Daum C."/>
            <person name="Ezra D."/>
            <person name="Gonzalez J."/>
            <person name="Henrissat B."/>
            <person name="Kuo A."/>
            <person name="Liang C."/>
            <person name="Lipzen A."/>
            <person name="Lutzoni F."/>
            <person name="Magnuson J."/>
            <person name="Mondo S."/>
            <person name="Nolan M."/>
            <person name="Ohm R."/>
            <person name="Pangilinan J."/>
            <person name="Park H.-J."/>
            <person name="Ramirez L."/>
            <person name="Alfaro M."/>
            <person name="Sun H."/>
            <person name="Tritt A."/>
            <person name="Yoshinaga Y."/>
            <person name="Zwiers L.-H."/>
            <person name="Turgeon B."/>
            <person name="Goodwin S."/>
            <person name="Spatafora J."/>
            <person name="Crous P."/>
            <person name="Grigoriev I."/>
        </authorList>
    </citation>
    <scope>NUCLEOTIDE SEQUENCE</scope>
    <source>
        <strain evidence="1">ATCC 200398</strain>
    </source>
</reference>
<accession>A0ACB6QHE1</accession>
<feature type="non-terminal residue" evidence="1">
    <location>
        <position position="1"/>
    </location>
</feature>
<gene>
    <name evidence="1" type="ORF">BDR25DRAFT_205180</name>
</gene>
<evidence type="ECO:0000313" key="2">
    <source>
        <dbReference type="Proteomes" id="UP000799755"/>
    </source>
</evidence>
<evidence type="ECO:0000313" key="1">
    <source>
        <dbReference type="EMBL" id="KAF2466301.1"/>
    </source>
</evidence>